<comment type="subcellular location">
    <subcellularLocation>
        <location evidence="2">Cytoplasm</location>
    </subcellularLocation>
    <subcellularLocation>
        <location evidence="1">Nucleus</location>
    </subcellularLocation>
</comment>
<dbReference type="Ensembl" id="ENSATET00000022118.3">
    <property type="protein sequence ID" value="ENSATEP00000021756.3"/>
    <property type="gene ID" value="ENSATEG00000031741.1"/>
</dbReference>
<evidence type="ECO:0000259" key="17">
    <source>
        <dbReference type="PROSITE" id="PS50207"/>
    </source>
</evidence>
<evidence type="ECO:0000256" key="12">
    <source>
        <dbReference type="ARBA" id="ARBA00029356"/>
    </source>
</evidence>
<comment type="subunit">
    <text evidence="13">Heterotetramer that consists of two anti-parallel arranged heterodimers, each one formed by a 18 kDa (Caspase-6 subunit p18) and a 11 kDa (Caspase-6 subunit p11) subunit.</text>
</comment>
<dbReference type="CDD" id="cd00032">
    <property type="entry name" value="CASc"/>
    <property type="match status" value="1"/>
</dbReference>
<sequence length="283" mass="32033">MAHTENLMETDGNRSSLALDLEEEYPMNNKRRGLALIFNQKQFCKKLELPERSGTESDGRNLVKRLKDLGFDVKSYDSYEQAQVEELINKAAKADHSDADCFLLVFLSHGEDEHVYTRDGKISVKDIVSKFKGTECKSLVGKPKIFIWQACRGDQHDDPVTACDAVDSRPMTNEVVVDAAAVHTLPAGADFIMCYSVAEGYYSHRETMKGSWYIQDLCELLGEYGKSLEFTHLLSLVNRKVAQRGVEKSRGHIGKSEDQIGKKQVPCFSSMLTKKLYFRPKKY</sequence>
<dbReference type="Pfam" id="PF00656">
    <property type="entry name" value="Peptidase_C14"/>
    <property type="match status" value="1"/>
</dbReference>
<dbReference type="InterPro" id="IPR029030">
    <property type="entry name" value="Caspase-like_dom_sf"/>
</dbReference>
<dbReference type="GO" id="GO:0004197">
    <property type="term" value="F:cysteine-type endopeptidase activity"/>
    <property type="evidence" value="ECO:0007669"/>
    <property type="project" value="InterPro"/>
</dbReference>
<organism evidence="19 20">
    <name type="scientific">Anabas testudineus</name>
    <name type="common">Climbing perch</name>
    <name type="synonym">Anthias testudineus</name>
    <dbReference type="NCBI Taxonomy" id="64144"/>
    <lineage>
        <taxon>Eukaryota</taxon>
        <taxon>Metazoa</taxon>
        <taxon>Chordata</taxon>
        <taxon>Craniata</taxon>
        <taxon>Vertebrata</taxon>
        <taxon>Euteleostomi</taxon>
        <taxon>Actinopterygii</taxon>
        <taxon>Neopterygii</taxon>
        <taxon>Teleostei</taxon>
        <taxon>Neoteleostei</taxon>
        <taxon>Acanthomorphata</taxon>
        <taxon>Anabantaria</taxon>
        <taxon>Anabantiformes</taxon>
        <taxon>Anabantoidei</taxon>
        <taxon>Anabantidae</taxon>
        <taxon>Anabas</taxon>
    </lineage>
</organism>
<dbReference type="InterPro" id="IPR002398">
    <property type="entry name" value="Pept_C14"/>
</dbReference>
<protein>
    <recommendedName>
        <fullName evidence="15">Caspase-6</fullName>
        <ecNumber evidence="14">3.4.22.59</ecNumber>
    </recommendedName>
</protein>
<evidence type="ECO:0000256" key="2">
    <source>
        <dbReference type="ARBA" id="ARBA00004496"/>
    </source>
</evidence>
<dbReference type="GeneTree" id="ENSGT00940000155140"/>
<evidence type="ECO:0000256" key="8">
    <source>
        <dbReference type="ARBA" id="ARBA00022807"/>
    </source>
</evidence>
<evidence type="ECO:0000256" key="14">
    <source>
        <dbReference type="ARBA" id="ARBA00029486"/>
    </source>
</evidence>
<dbReference type="GO" id="GO:0005737">
    <property type="term" value="C:cytoplasm"/>
    <property type="evidence" value="ECO:0007669"/>
    <property type="project" value="UniProtKB-SubCell"/>
</dbReference>
<dbReference type="FunFam" id="3.40.50.1460:FF:000001">
    <property type="entry name" value="Caspase-3 preproprotein"/>
    <property type="match status" value="1"/>
</dbReference>
<dbReference type="PANTHER" id="PTHR10454:SF206">
    <property type="entry name" value="CASPASE-6"/>
    <property type="match status" value="1"/>
</dbReference>
<evidence type="ECO:0000256" key="3">
    <source>
        <dbReference type="ARBA" id="ARBA00010134"/>
    </source>
</evidence>
<evidence type="ECO:0000313" key="19">
    <source>
        <dbReference type="Ensembl" id="ENSATEP00000021756.3"/>
    </source>
</evidence>
<proteinExistence type="inferred from homology"/>
<evidence type="ECO:0000256" key="6">
    <source>
        <dbReference type="ARBA" id="ARBA00022703"/>
    </source>
</evidence>
<dbReference type="GO" id="GO:0006915">
    <property type="term" value="P:apoptotic process"/>
    <property type="evidence" value="ECO:0007669"/>
    <property type="project" value="UniProtKB-KW"/>
</dbReference>
<dbReference type="InterPro" id="IPR016129">
    <property type="entry name" value="Caspase_his_AS"/>
</dbReference>
<name>A0A3Q1JZB5_ANATE</name>
<keyword evidence="8" id="KW-0788">Thiol protease</keyword>
<gene>
    <name evidence="19" type="primary">CASP6</name>
</gene>
<keyword evidence="11" id="KW-0539">Nucleus</keyword>
<accession>A0A3Q1JZB5</accession>
<dbReference type="AlphaFoldDB" id="A0A3Q1JZB5"/>
<reference evidence="19" key="1">
    <citation type="submission" date="2021-04" db="EMBL/GenBank/DDBJ databases">
        <authorList>
            <consortium name="Wellcome Sanger Institute Data Sharing"/>
        </authorList>
    </citation>
    <scope>NUCLEOTIDE SEQUENCE [LARGE SCALE GENOMIC DNA]</scope>
</reference>
<keyword evidence="5" id="KW-0645">Protease</keyword>
<evidence type="ECO:0000256" key="7">
    <source>
        <dbReference type="ARBA" id="ARBA00022801"/>
    </source>
</evidence>
<keyword evidence="10" id="KW-0865">Zymogen</keyword>
<feature type="domain" description="Caspase family p20" evidence="18">
    <location>
        <begin position="31"/>
        <end position="155"/>
    </location>
</feature>
<keyword evidence="4" id="KW-0963">Cytoplasm</keyword>
<dbReference type="GO" id="GO:0043525">
    <property type="term" value="P:positive regulation of neuron apoptotic process"/>
    <property type="evidence" value="ECO:0007669"/>
    <property type="project" value="TreeGrafter"/>
</dbReference>
<evidence type="ECO:0000256" key="5">
    <source>
        <dbReference type="ARBA" id="ARBA00022670"/>
    </source>
</evidence>
<dbReference type="Proteomes" id="UP000265040">
    <property type="component" value="Chromosome 1"/>
</dbReference>
<dbReference type="InterPro" id="IPR015917">
    <property type="entry name" value="Pept_C14A"/>
</dbReference>
<dbReference type="GO" id="GO:0005634">
    <property type="term" value="C:nucleus"/>
    <property type="evidence" value="ECO:0007669"/>
    <property type="project" value="UniProtKB-SubCell"/>
</dbReference>
<dbReference type="Gene3D" id="3.40.50.1460">
    <property type="match status" value="1"/>
</dbReference>
<evidence type="ECO:0000259" key="18">
    <source>
        <dbReference type="PROSITE" id="PS50208"/>
    </source>
</evidence>
<dbReference type="SMART" id="SM00115">
    <property type="entry name" value="CASc"/>
    <property type="match status" value="1"/>
</dbReference>
<evidence type="ECO:0000313" key="20">
    <source>
        <dbReference type="Proteomes" id="UP000265040"/>
    </source>
</evidence>
<dbReference type="PANTHER" id="PTHR10454">
    <property type="entry name" value="CASPASE"/>
    <property type="match status" value="1"/>
</dbReference>
<keyword evidence="7" id="KW-0378">Hydrolase</keyword>
<dbReference type="SUPFAM" id="SSF52129">
    <property type="entry name" value="Caspase-like"/>
    <property type="match status" value="1"/>
</dbReference>
<keyword evidence="20" id="KW-1185">Reference proteome</keyword>
<reference evidence="19" key="3">
    <citation type="submission" date="2025-09" db="UniProtKB">
        <authorList>
            <consortium name="Ensembl"/>
        </authorList>
    </citation>
    <scope>IDENTIFICATION</scope>
</reference>
<evidence type="ECO:0000256" key="15">
    <source>
        <dbReference type="ARBA" id="ARBA00029534"/>
    </source>
</evidence>
<reference evidence="19" key="2">
    <citation type="submission" date="2025-08" db="UniProtKB">
        <authorList>
            <consortium name="Ensembl"/>
        </authorList>
    </citation>
    <scope>IDENTIFICATION</scope>
</reference>
<dbReference type="PROSITE" id="PS50208">
    <property type="entry name" value="CASPASE_P20"/>
    <property type="match status" value="1"/>
</dbReference>
<dbReference type="GO" id="GO:0006508">
    <property type="term" value="P:proteolysis"/>
    <property type="evidence" value="ECO:0007669"/>
    <property type="project" value="UniProtKB-KW"/>
</dbReference>
<evidence type="ECO:0000256" key="1">
    <source>
        <dbReference type="ARBA" id="ARBA00004123"/>
    </source>
</evidence>
<evidence type="ECO:0000256" key="4">
    <source>
        <dbReference type="ARBA" id="ARBA00022490"/>
    </source>
</evidence>
<dbReference type="PROSITE" id="PS50207">
    <property type="entry name" value="CASPASE_P10"/>
    <property type="match status" value="1"/>
</dbReference>
<evidence type="ECO:0000256" key="11">
    <source>
        <dbReference type="ARBA" id="ARBA00023242"/>
    </source>
</evidence>
<keyword evidence="6" id="KW-0053">Apoptosis</keyword>
<dbReference type="InterPro" id="IPR002138">
    <property type="entry name" value="Pept_C14_p10"/>
</dbReference>
<dbReference type="InterPro" id="IPR011600">
    <property type="entry name" value="Pept_C14_caspase"/>
</dbReference>
<evidence type="ECO:0000256" key="16">
    <source>
        <dbReference type="RuleBase" id="RU003971"/>
    </source>
</evidence>
<keyword evidence="9" id="KW-0068">Autocatalytic cleavage</keyword>
<evidence type="ECO:0000256" key="10">
    <source>
        <dbReference type="ARBA" id="ARBA00023145"/>
    </source>
</evidence>
<evidence type="ECO:0000256" key="13">
    <source>
        <dbReference type="ARBA" id="ARBA00029473"/>
    </source>
</evidence>
<comment type="similarity">
    <text evidence="3 16">Belongs to the peptidase C14A family.</text>
</comment>
<dbReference type="InterPro" id="IPR001309">
    <property type="entry name" value="Pept_C14_p20"/>
</dbReference>
<dbReference type="PRINTS" id="PR00376">
    <property type="entry name" value="IL1BCENZYME"/>
</dbReference>
<evidence type="ECO:0000256" key="9">
    <source>
        <dbReference type="ARBA" id="ARBA00022813"/>
    </source>
</evidence>
<dbReference type="PROSITE" id="PS01121">
    <property type="entry name" value="CASPASE_HIS"/>
    <property type="match status" value="1"/>
</dbReference>
<feature type="domain" description="Caspase family p10" evidence="17">
    <location>
        <begin position="181"/>
        <end position="280"/>
    </location>
</feature>
<comment type="catalytic activity">
    <reaction evidence="12">
        <text>Strict requirement for Asp at position P1 and has a preferred cleavage sequence of Val-Glu-His-Asp-|-.</text>
        <dbReference type="EC" id="3.4.22.59"/>
    </reaction>
</comment>
<dbReference type="EC" id="3.4.22.59" evidence="14"/>